<keyword evidence="1" id="KW-0472">Membrane</keyword>
<feature type="transmembrane region" description="Helical" evidence="1">
    <location>
        <begin position="158"/>
        <end position="184"/>
    </location>
</feature>
<evidence type="ECO:0000313" key="3">
    <source>
        <dbReference type="EMBL" id="SPD24608.1"/>
    </source>
</evidence>
<feature type="signal peptide" evidence="2">
    <location>
        <begin position="1"/>
        <end position="25"/>
    </location>
</feature>
<dbReference type="InterPro" id="IPR039923">
    <property type="entry name" value="Protodermal_1"/>
</dbReference>
<dbReference type="EMBL" id="OIVN01005948">
    <property type="protein sequence ID" value="SPD24608.1"/>
    <property type="molecule type" value="Genomic_DNA"/>
</dbReference>
<name>A0A2N9IJH9_FAGSY</name>
<dbReference type="AlphaFoldDB" id="A0A2N9IJH9"/>
<sequence>MELSPLSRLVLLLILFLSCFPASEAAATTTRAAQQRRPGFVFTRTRGRCTPQFWSSRSEAWPRMVPQTSTVYKVFGSRTSERYGSDLTLMEATGRNEDEKVYPRLLKQASAALLNSYARKGFPYSAWEVKTLVIQALVSEEAASLQAKHFSIANEGLYLAYDASTCVLCLGLGSLLFAFVLSFLA</sequence>
<dbReference type="PANTHER" id="PTHR33210:SF16">
    <property type="entry name" value="OS04G0517000 PROTEIN"/>
    <property type="match status" value="1"/>
</dbReference>
<feature type="chain" id="PRO_5014737856" evidence="2">
    <location>
        <begin position="26"/>
        <end position="185"/>
    </location>
</feature>
<reference evidence="3" key="1">
    <citation type="submission" date="2018-02" db="EMBL/GenBank/DDBJ databases">
        <authorList>
            <person name="Cohen D.B."/>
            <person name="Kent A.D."/>
        </authorList>
    </citation>
    <scope>NUCLEOTIDE SEQUENCE</scope>
</reference>
<organism evidence="3">
    <name type="scientific">Fagus sylvatica</name>
    <name type="common">Beechnut</name>
    <dbReference type="NCBI Taxonomy" id="28930"/>
    <lineage>
        <taxon>Eukaryota</taxon>
        <taxon>Viridiplantae</taxon>
        <taxon>Streptophyta</taxon>
        <taxon>Embryophyta</taxon>
        <taxon>Tracheophyta</taxon>
        <taxon>Spermatophyta</taxon>
        <taxon>Magnoliopsida</taxon>
        <taxon>eudicotyledons</taxon>
        <taxon>Gunneridae</taxon>
        <taxon>Pentapetalae</taxon>
        <taxon>rosids</taxon>
        <taxon>fabids</taxon>
        <taxon>Fagales</taxon>
        <taxon>Fagaceae</taxon>
        <taxon>Fagus</taxon>
    </lineage>
</organism>
<evidence type="ECO:0000256" key="1">
    <source>
        <dbReference type="SAM" id="Phobius"/>
    </source>
</evidence>
<protein>
    <submittedName>
        <fullName evidence="3">Uncharacterized protein</fullName>
    </submittedName>
</protein>
<accession>A0A2N9IJH9</accession>
<keyword evidence="2" id="KW-0732">Signal</keyword>
<proteinExistence type="predicted"/>
<keyword evidence="1" id="KW-0812">Transmembrane</keyword>
<evidence type="ECO:0000256" key="2">
    <source>
        <dbReference type="SAM" id="SignalP"/>
    </source>
</evidence>
<gene>
    <name evidence="3" type="ORF">FSB_LOCUS52490</name>
</gene>
<keyword evidence="1" id="KW-1133">Transmembrane helix</keyword>
<dbReference type="PANTHER" id="PTHR33210">
    <property type="entry name" value="PROTODERMAL FACTOR 1"/>
    <property type="match status" value="1"/>
</dbReference>